<dbReference type="GO" id="GO:0000145">
    <property type="term" value="C:exocyst"/>
    <property type="evidence" value="ECO:0007669"/>
    <property type="project" value="InterPro"/>
</dbReference>
<evidence type="ECO:0000256" key="2">
    <source>
        <dbReference type="ARBA" id="ARBA00022448"/>
    </source>
</evidence>
<dbReference type="Proteomes" id="UP000324897">
    <property type="component" value="Unassembled WGS sequence"/>
</dbReference>
<evidence type="ECO:0000256" key="1">
    <source>
        <dbReference type="ARBA" id="ARBA00006756"/>
    </source>
</evidence>
<dbReference type="EMBL" id="RWGY01000009">
    <property type="protein sequence ID" value="TVU36005.1"/>
    <property type="molecule type" value="Genomic_DNA"/>
</dbReference>
<dbReference type="InterPro" id="IPR004140">
    <property type="entry name" value="Exo70"/>
</dbReference>
<keyword evidence="6" id="KW-1185">Reference proteome</keyword>
<evidence type="ECO:0000313" key="5">
    <source>
        <dbReference type="EMBL" id="TVU36005.1"/>
    </source>
</evidence>
<name>A0A5J9VKE0_9POAL</name>
<proteinExistence type="inferred from homology"/>
<dbReference type="GO" id="GO:0005546">
    <property type="term" value="F:phosphatidylinositol-4,5-bisphosphate binding"/>
    <property type="evidence" value="ECO:0007669"/>
    <property type="project" value="InterPro"/>
</dbReference>
<comment type="similarity">
    <text evidence="1 3">Belongs to the EXO70 family.</text>
</comment>
<dbReference type="InterPro" id="IPR046364">
    <property type="entry name" value="Exo70_C"/>
</dbReference>
<dbReference type="Gene3D" id="1.20.1280.170">
    <property type="entry name" value="Exocyst complex component Exo70"/>
    <property type="match status" value="1"/>
</dbReference>
<reference evidence="5 6" key="1">
    <citation type="journal article" date="2019" name="Sci. Rep.">
        <title>A high-quality genome of Eragrostis curvula grass provides insights into Poaceae evolution and supports new strategies to enhance forage quality.</title>
        <authorList>
            <person name="Carballo J."/>
            <person name="Santos B.A.C.M."/>
            <person name="Zappacosta D."/>
            <person name="Garbus I."/>
            <person name="Selva J.P."/>
            <person name="Gallo C.A."/>
            <person name="Diaz A."/>
            <person name="Albertini E."/>
            <person name="Caccamo M."/>
            <person name="Echenique V."/>
        </authorList>
    </citation>
    <scope>NUCLEOTIDE SEQUENCE [LARGE SCALE GENOMIC DNA]</scope>
    <source>
        <strain evidence="6">cv. Victoria</strain>
        <tissue evidence="5">Leaf</tissue>
    </source>
</reference>
<feature type="domain" description="Exocyst complex subunit Exo70 C-terminal" evidence="4">
    <location>
        <begin position="337"/>
        <end position="639"/>
    </location>
</feature>
<sequence length="655" mass="74979">MPCVTRNKGPLTGCMRQLYPNLKVRRCIWQWVMMKSSACLLCNGLFTSSHHRYLGLGATVPTSMLREDFVRDYRENARNKIENSLVECLQICKIQAEILIIDRPDVPPALLELIKEHKITTLVMCTKNRHDWKSKTAVVLEKQADPSCNILYLHNGILVSSRHQRTNVWTSTKNKISSLGSCHFSGSSNTTTTRSSSFFNSHSTADNFGAEQLDNPSLGMNPMYIFDDNRFNAIIGLESLGTFREFISQRISTEHSRDLYQVFQTQYCDIFTRCESIGGFDSVLGVDYQNLGKDHWKYMRSWPSVLEYIVNILNTMHMQLKQNHPACDGFTHEDLLEAAKKPLNRLFTVASVICAHEVRKSPEKLFCVLNMYTSLTDATPTLRKVFGTEFISRYAEGLLAKLKDSARGIVEDLKGLILAYSSQIVVPNEGTMSLTGYIMRYICLLVTHKSSLDAVLGHGCTNDLLTNDGMNSTGRLIFWLISNLDSVLEKQSKLFFSEELKCIFLMNNTRFVLQEVDQSDVRLIVGSRWIKKRQYRIKEYMNGYLAVSWGPVISYLESAKSSSPRKRFRTNVLNFLYPSPTPLQNFAWSFNATCRAQVSWKIPCPVLRNELREKILQFIIPAYHAYMDSRRLSIRETPEDFELELKTKIGELFEG</sequence>
<evidence type="ECO:0000259" key="4">
    <source>
        <dbReference type="Pfam" id="PF03081"/>
    </source>
</evidence>
<dbReference type="Gramene" id="TVU36005">
    <property type="protein sequence ID" value="TVU36005"/>
    <property type="gene ID" value="EJB05_17915"/>
</dbReference>
<keyword evidence="3" id="KW-0268">Exocytosis</keyword>
<dbReference type="GO" id="GO:0006887">
    <property type="term" value="P:exocytosis"/>
    <property type="evidence" value="ECO:0007669"/>
    <property type="project" value="UniProtKB-KW"/>
</dbReference>
<dbReference type="AlphaFoldDB" id="A0A5J9VKE0"/>
<comment type="caution">
    <text evidence="5">The sequence shown here is derived from an EMBL/GenBank/DDBJ whole genome shotgun (WGS) entry which is preliminary data.</text>
</comment>
<organism evidence="5 6">
    <name type="scientific">Eragrostis curvula</name>
    <name type="common">weeping love grass</name>
    <dbReference type="NCBI Taxonomy" id="38414"/>
    <lineage>
        <taxon>Eukaryota</taxon>
        <taxon>Viridiplantae</taxon>
        <taxon>Streptophyta</taxon>
        <taxon>Embryophyta</taxon>
        <taxon>Tracheophyta</taxon>
        <taxon>Spermatophyta</taxon>
        <taxon>Magnoliopsida</taxon>
        <taxon>Liliopsida</taxon>
        <taxon>Poales</taxon>
        <taxon>Poaceae</taxon>
        <taxon>PACMAD clade</taxon>
        <taxon>Chloridoideae</taxon>
        <taxon>Eragrostideae</taxon>
        <taxon>Eragrostidinae</taxon>
        <taxon>Eragrostis</taxon>
    </lineage>
</organism>
<keyword evidence="3" id="KW-0653">Protein transport</keyword>
<evidence type="ECO:0000256" key="3">
    <source>
        <dbReference type="RuleBase" id="RU365026"/>
    </source>
</evidence>
<dbReference type="PANTHER" id="PTHR12542:SF94">
    <property type="entry name" value="EXOCYST SUBUNIT EXO70 FAMILY PROTEIN"/>
    <property type="match status" value="1"/>
</dbReference>
<dbReference type="OrthoDB" id="657274at2759"/>
<dbReference type="PANTHER" id="PTHR12542">
    <property type="entry name" value="EXOCYST COMPLEX PROTEIN EXO70"/>
    <property type="match status" value="1"/>
</dbReference>
<gene>
    <name evidence="5" type="ORF">EJB05_17915</name>
</gene>
<dbReference type="Pfam" id="PF03081">
    <property type="entry name" value="Exo70_C"/>
    <property type="match status" value="1"/>
</dbReference>
<comment type="function">
    <text evidence="3">Component of the exocyst complex.</text>
</comment>
<dbReference type="InterPro" id="IPR016159">
    <property type="entry name" value="Cullin_repeat-like_dom_sf"/>
</dbReference>
<keyword evidence="2 3" id="KW-0813">Transport</keyword>
<accession>A0A5J9VKE0</accession>
<protein>
    <recommendedName>
        <fullName evidence="3">Exocyst subunit Exo70 family protein</fullName>
    </recommendedName>
</protein>
<evidence type="ECO:0000313" key="6">
    <source>
        <dbReference type="Proteomes" id="UP000324897"/>
    </source>
</evidence>
<dbReference type="SUPFAM" id="SSF74788">
    <property type="entry name" value="Cullin repeat-like"/>
    <property type="match status" value="1"/>
</dbReference>
<dbReference type="GO" id="GO:0015031">
    <property type="term" value="P:protein transport"/>
    <property type="evidence" value="ECO:0007669"/>
    <property type="project" value="UniProtKB-KW"/>
</dbReference>